<comment type="caution">
    <text evidence="1">The sequence shown here is derived from an EMBL/GenBank/DDBJ whole genome shotgun (WGS) entry which is preliminary data.</text>
</comment>
<accession>A0ACC2L557</accession>
<dbReference type="Proteomes" id="UP001234297">
    <property type="component" value="Chromosome 6"/>
</dbReference>
<gene>
    <name evidence="1" type="ORF">MRB53_021725</name>
</gene>
<proteinExistence type="predicted"/>
<protein>
    <submittedName>
        <fullName evidence="1">Uncharacterized protein</fullName>
    </submittedName>
</protein>
<dbReference type="EMBL" id="CM056814">
    <property type="protein sequence ID" value="KAJ8628418.1"/>
    <property type="molecule type" value="Genomic_DNA"/>
</dbReference>
<evidence type="ECO:0000313" key="2">
    <source>
        <dbReference type="Proteomes" id="UP001234297"/>
    </source>
</evidence>
<reference evidence="1 2" key="1">
    <citation type="journal article" date="2022" name="Hortic Res">
        <title>A haplotype resolved chromosomal level avocado genome allows analysis of novel avocado genes.</title>
        <authorList>
            <person name="Nath O."/>
            <person name="Fletcher S.J."/>
            <person name="Hayward A."/>
            <person name="Shaw L.M."/>
            <person name="Masouleh A.K."/>
            <person name="Furtado A."/>
            <person name="Henry R.J."/>
            <person name="Mitter N."/>
        </authorList>
    </citation>
    <scope>NUCLEOTIDE SEQUENCE [LARGE SCALE GENOMIC DNA]</scope>
    <source>
        <strain evidence="2">cv. Hass</strain>
    </source>
</reference>
<keyword evidence="2" id="KW-1185">Reference proteome</keyword>
<sequence length="451" mass="50586">MDQTLAGDQTISSKGDIFELGFFKLDVSTIASNSTAAELLDTGNFVLRDGSDSAAVIWQSFDHPTDTWLPKGWFGRNMITGEIKPLISWKNHEDPPLGMFSLQIDSNGNDRGSLLWNRSEVYWRGGIQNNFNRIIELNSGHFLNFSYFNKEGRNYLTYNPVNSSFITRALLDTSGRLQLCGWLESSKQWKCFWVQPTTQCEVYSLCGKFGVCTENSLPFCSCLRGFETKSMEDWNLSDRSAGCVRKTNLKCGYNSSSVGEKDGFLVIHNMRLPGNLQSLTVGSAKECELSYLSHYSCTAYAYKNGCSLWNGDLINLQQLSDGEGQDMFVRLTASELRSLGPKKRRIDEATLAIWFSLGLGFRLDWVQSFDGIPASTRHRRKSAACACDGTRGEDCYCEDRRTPLLLGQDDPGSILERRKSEQQLLSPVLCVSPEERGSPLLLHCVVAEEEK</sequence>
<name>A0ACC2L557_PERAE</name>
<organism evidence="1 2">
    <name type="scientific">Persea americana</name>
    <name type="common">Avocado</name>
    <dbReference type="NCBI Taxonomy" id="3435"/>
    <lineage>
        <taxon>Eukaryota</taxon>
        <taxon>Viridiplantae</taxon>
        <taxon>Streptophyta</taxon>
        <taxon>Embryophyta</taxon>
        <taxon>Tracheophyta</taxon>
        <taxon>Spermatophyta</taxon>
        <taxon>Magnoliopsida</taxon>
        <taxon>Magnoliidae</taxon>
        <taxon>Laurales</taxon>
        <taxon>Lauraceae</taxon>
        <taxon>Persea</taxon>
    </lineage>
</organism>
<evidence type="ECO:0000313" key="1">
    <source>
        <dbReference type="EMBL" id="KAJ8628418.1"/>
    </source>
</evidence>